<evidence type="ECO:0000313" key="1">
    <source>
        <dbReference type="EMBL" id="PJZ62693.1"/>
    </source>
</evidence>
<dbReference type="EMBL" id="NPDU01000013">
    <property type="protein sequence ID" value="PJZ62693.1"/>
    <property type="molecule type" value="Genomic_DNA"/>
</dbReference>
<proteinExistence type="predicted"/>
<protein>
    <submittedName>
        <fullName evidence="1">Uncharacterized protein</fullName>
    </submittedName>
</protein>
<dbReference type="Proteomes" id="UP000232149">
    <property type="component" value="Unassembled WGS sequence"/>
</dbReference>
<name>A0ABX4P0Q3_9LEPT</name>
<accession>A0ABX4P0Q3</accession>
<keyword evidence="2" id="KW-1185">Reference proteome</keyword>
<evidence type="ECO:0000313" key="2">
    <source>
        <dbReference type="Proteomes" id="UP000232149"/>
    </source>
</evidence>
<comment type="caution">
    <text evidence="1">The sequence shown here is derived from an EMBL/GenBank/DDBJ whole genome shotgun (WGS) entry which is preliminary data.</text>
</comment>
<organism evidence="1 2">
    <name type="scientific">Leptospira adleri</name>
    <dbReference type="NCBI Taxonomy" id="2023186"/>
    <lineage>
        <taxon>Bacteria</taxon>
        <taxon>Pseudomonadati</taxon>
        <taxon>Spirochaetota</taxon>
        <taxon>Spirochaetia</taxon>
        <taxon>Leptospirales</taxon>
        <taxon>Leptospiraceae</taxon>
        <taxon>Leptospira</taxon>
    </lineage>
</organism>
<sequence>MFSEISALLSLHRFGFFSESFNSSSSSQCFEAERFALGEKGILERIRCDLRYRGPDSFRIQFKIAQVRYCR</sequence>
<gene>
    <name evidence="1" type="ORF">CH376_06865</name>
</gene>
<reference evidence="1 2" key="1">
    <citation type="submission" date="2017-07" db="EMBL/GenBank/DDBJ databases">
        <title>Leptospira spp. isolated from tropical soils.</title>
        <authorList>
            <person name="Thibeaux R."/>
            <person name="Iraola G."/>
            <person name="Ferres I."/>
            <person name="Bierque E."/>
            <person name="Girault D."/>
            <person name="Soupe-Gilbert M.-E."/>
            <person name="Picardeau M."/>
            <person name="Goarant C."/>
        </authorList>
    </citation>
    <scope>NUCLEOTIDE SEQUENCE [LARGE SCALE GENOMIC DNA]</scope>
    <source>
        <strain evidence="1 2">FH2-B-D1</strain>
    </source>
</reference>